<gene>
    <name evidence="9" type="ORF">KSF_058130</name>
</gene>
<evidence type="ECO:0000313" key="10">
    <source>
        <dbReference type="Proteomes" id="UP000597444"/>
    </source>
</evidence>
<dbReference type="SMART" id="SM00388">
    <property type="entry name" value="HisKA"/>
    <property type="match status" value="1"/>
</dbReference>
<dbReference type="Pfam" id="PF02518">
    <property type="entry name" value="HATPase_c"/>
    <property type="match status" value="1"/>
</dbReference>
<feature type="transmembrane region" description="Helical" evidence="7">
    <location>
        <begin position="282"/>
        <end position="308"/>
    </location>
</feature>
<keyword evidence="7" id="KW-1133">Transmembrane helix</keyword>
<dbReference type="PANTHER" id="PTHR43711:SF1">
    <property type="entry name" value="HISTIDINE KINASE 1"/>
    <property type="match status" value="1"/>
</dbReference>
<evidence type="ECO:0000256" key="5">
    <source>
        <dbReference type="ARBA" id="ARBA00022777"/>
    </source>
</evidence>
<dbReference type="PRINTS" id="PR00344">
    <property type="entry name" value="BCTRLSENSOR"/>
</dbReference>
<dbReference type="PANTHER" id="PTHR43711">
    <property type="entry name" value="TWO-COMPONENT HISTIDINE KINASE"/>
    <property type="match status" value="1"/>
</dbReference>
<evidence type="ECO:0000256" key="1">
    <source>
        <dbReference type="ARBA" id="ARBA00000085"/>
    </source>
</evidence>
<dbReference type="GO" id="GO:0000155">
    <property type="term" value="F:phosphorelay sensor kinase activity"/>
    <property type="evidence" value="ECO:0007669"/>
    <property type="project" value="InterPro"/>
</dbReference>
<dbReference type="Proteomes" id="UP000597444">
    <property type="component" value="Unassembled WGS sequence"/>
</dbReference>
<evidence type="ECO:0000256" key="6">
    <source>
        <dbReference type="ARBA" id="ARBA00023012"/>
    </source>
</evidence>
<dbReference type="SUPFAM" id="SSF55781">
    <property type="entry name" value="GAF domain-like"/>
    <property type="match status" value="1"/>
</dbReference>
<dbReference type="FunFam" id="3.30.565.10:FF:000078">
    <property type="entry name" value="Two-component sensor histidine kinase"/>
    <property type="match status" value="1"/>
</dbReference>
<dbReference type="InterPro" id="IPR036890">
    <property type="entry name" value="HATPase_C_sf"/>
</dbReference>
<dbReference type="PROSITE" id="PS50109">
    <property type="entry name" value="HIS_KIN"/>
    <property type="match status" value="1"/>
</dbReference>
<evidence type="ECO:0000313" key="9">
    <source>
        <dbReference type="EMBL" id="GHO95765.1"/>
    </source>
</evidence>
<accession>A0A8J3INU4</accession>
<dbReference type="SUPFAM" id="SSF55874">
    <property type="entry name" value="ATPase domain of HSP90 chaperone/DNA topoisomerase II/histidine kinase"/>
    <property type="match status" value="1"/>
</dbReference>
<dbReference type="SMART" id="SM00065">
    <property type="entry name" value="GAF"/>
    <property type="match status" value="1"/>
</dbReference>
<evidence type="ECO:0000256" key="3">
    <source>
        <dbReference type="ARBA" id="ARBA00022553"/>
    </source>
</evidence>
<dbReference type="CDD" id="cd16922">
    <property type="entry name" value="HATPase_EvgS-ArcB-TorS-like"/>
    <property type="match status" value="1"/>
</dbReference>
<dbReference type="InterPro" id="IPR003594">
    <property type="entry name" value="HATPase_dom"/>
</dbReference>
<keyword evidence="4" id="KW-0808">Transferase</keyword>
<keyword evidence="7" id="KW-0812">Transmembrane</keyword>
<evidence type="ECO:0000256" key="7">
    <source>
        <dbReference type="SAM" id="Phobius"/>
    </source>
</evidence>
<keyword evidence="10" id="KW-1185">Reference proteome</keyword>
<evidence type="ECO:0000256" key="4">
    <source>
        <dbReference type="ARBA" id="ARBA00022679"/>
    </source>
</evidence>
<dbReference type="Pfam" id="PF00512">
    <property type="entry name" value="HisKA"/>
    <property type="match status" value="1"/>
</dbReference>
<dbReference type="InterPro" id="IPR005467">
    <property type="entry name" value="His_kinase_dom"/>
</dbReference>
<keyword evidence="5" id="KW-0418">Kinase</keyword>
<dbReference type="SUPFAM" id="SSF47384">
    <property type="entry name" value="Homodimeric domain of signal transducing histidine kinase"/>
    <property type="match status" value="1"/>
</dbReference>
<keyword evidence="7" id="KW-0472">Membrane</keyword>
<comment type="caution">
    <text evidence="9">The sequence shown here is derived from an EMBL/GenBank/DDBJ whole genome shotgun (WGS) entry which is preliminary data.</text>
</comment>
<keyword evidence="6" id="KW-0902">Two-component regulatory system</keyword>
<dbReference type="EMBL" id="BNJK01000001">
    <property type="protein sequence ID" value="GHO95765.1"/>
    <property type="molecule type" value="Genomic_DNA"/>
</dbReference>
<dbReference type="RefSeq" id="WP_220206428.1">
    <property type="nucleotide sequence ID" value="NZ_BNJK01000001.1"/>
</dbReference>
<comment type="catalytic activity">
    <reaction evidence="1">
        <text>ATP + protein L-histidine = ADP + protein N-phospho-L-histidine.</text>
        <dbReference type="EC" id="2.7.13.3"/>
    </reaction>
</comment>
<dbReference type="Gene3D" id="3.30.565.10">
    <property type="entry name" value="Histidine kinase-like ATPase, C-terminal domain"/>
    <property type="match status" value="1"/>
</dbReference>
<dbReference type="Pfam" id="PF01590">
    <property type="entry name" value="GAF"/>
    <property type="match status" value="1"/>
</dbReference>
<proteinExistence type="predicted"/>
<organism evidence="9 10">
    <name type="scientific">Reticulibacter mediterranei</name>
    <dbReference type="NCBI Taxonomy" id="2778369"/>
    <lineage>
        <taxon>Bacteria</taxon>
        <taxon>Bacillati</taxon>
        <taxon>Chloroflexota</taxon>
        <taxon>Ktedonobacteria</taxon>
        <taxon>Ktedonobacterales</taxon>
        <taxon>Reticulibacteraceae</taxon>
        <taxon>Reticulibacter</taxon>
    </lineage>
</organism>
<protein>
    <recommendedName>
        <fullName evidence="2">histidine kinase</fullName>
        <ecNumber evidence="2">2.7.13.3</ecNumber>
    </recommendedName>
</protein>
<dbReference type="EC" id="2.7.13.3" evidence="2"/>
<dbReference type="InterPro" id="IPR036097">
    <property type="entry name" value="HisK_dim/P_sf"/>
</dbReference>
<dbReference type="CDD" id="cd00082">
    <property type="entry name" value="HisKA"/>
    <property type="match status" value="1"/>
</dbReference>
<dbReference type="InterPro" id="IPR003661">
    <property type="entry name" value="HisK_dim/P_dom"/>
</dbReference>
<feature type="domain" description="Histidine kinase" evidence="8">
    <location>
        <begin position="635"/>
        <end position="856"/>
    </location>
</feature>
<name>A0A8J3INU4_9CHLR</name>
<evidence type="ECO:0000259" key="8">
    <source>
        <dbReference type="PROSITE" id="PS50109"/>
    </source>
</evidence>
<dbReference type="Gene3D" id="1.10.287.130">
    <property type="match status" value="1"/>
</dbReference>
<sequence>MRFTVRSPGRKLILIAILTLLLCLLLFSLSGWSLLKLYSEQEAKSDAQAHLMRMQQAYRTHLVSLGHKLENVAIVANSTPDQLQQELATQAIRNHLATLAVISHDHQLIKQAGTIAITKKSLTPEQLHLVDAALKGQTTVALLPVTLAASGSTGTQWMIATAYPLHDKQNSPTRALLAQQPIDDSLAQDLTQQTEATAFLCIAGLVQGTAGAATKTMLIGPQKLSEGQLCTPNNFNTITSLHRYITLAQQTAVDQQQANTQSLVIVAVEPVYGLNLQNSRHLLIMLGLAICIFALGAIIYALVIRSLFIRPLRRLRMEAEAMIASNAGSGVTLPKADDLTMLSHSFGLLSESLEGESQAMIEQMSNLLIMSDALISTLNLEHLLGEVVSRIGMIMHVEHVSLLLYGREMLAPWAVAQWTEAAFSAEKTAVIHEESPSTTHSRPHQAASVYSSQNGVVTVYADPDGDITLAVTTKMAAIPGRKNTPSGKRTAVRAPKLAQADVPYKLRAPRIPRGALRNLDMTLARMVIQRKKIAYGEDIAAIYEERQESWARLALDSGYRSAIAVPLMLQEQAIGAFILYSDSTYPVSSRDTFLLSTAAIQTAMAIQNAILFAEVKEKNEALQRANHLKSQFLANVTHELRTPLHSIISYGALILEGFVDGELTSEQEEHIQFMVRRAEDLSHLVDDMLDLSKIEADRIEVKLERLDLAHSLTEVVNQLKPLANNKGLYLTLEMEDGTLDVMADGHRLRQVAINLVSNAIKFTEKGGVTIRCNQIKQGEMVNISVSDTGIGISPAALGYIFEAFRQADGSTTRQFGGTGLGLTIARKLIELQGGEVAVESAPGQGTTFSFTLPIAPALAKIAGVR</sequence>
<keyword evidence="3" id="KW-0597">Phosphoprotein</keyword>
<dbReference type="AlphaFoldDB" id="A0A8J3INU4"/>
<evidence type="ECO:0000256" key="2">
    <source>
        <dbReference type="ARBA" id="ARBA00012438"/>
    </source>
</evidence>
<dbReference type="InterPro" id="IPR050736">
    <property type="entry name" value="Sensor_HK_Regulatory"/>
</dbReference>
<dbReference type="InterPro" id="IPR004358">
    <property type="entry name" value="Sig_transdc_His_kin-like_C"/>
</dbReference>
<dbReference type="InterPro" id="IPR029016">
    <property type="entry name" value="GAF-like_dom_sf"/>
</dbReference>
<reference evidence="9" key="1">
    <citation type="submission" date="2020-10" db="EMBL/GenBank/DDBJ databases">
        <title>Taxonomic study of unclassified bacteria belonging to the class Ktedonobacteria.</title>
        <authorList>
            <person name="Yabe S."/>
            <person name="Wang C.M."/>
            <person name="Zheng Y."/>
            <person name="Sakai Y."/>
            <person name="Cavaletti L."/>
            <person name="Monciardini P."/>
            <person name="Donadio S."/>
        </authorList>
    </citation>
    <scope>NUCLEOTIDE SEQUENCE</scope>
    <source>
        <strain evidence="9">ID150040</strain>
    </source>
</reference>
<dbReference type="SMART" id="SM00387">
    <property type="entry name" value="HATPase_c"/>
    <property type="match status" value="1"/>
</dbReference>
<dbReference type="Gene3D" id="3.30.450.40">
    <property type="match status" value="1"/>
</dbReference>
<dbReference type="InterPro" id="IPR003018">
    <property type="entry name" value="GAF"/>
</dbReference>